<name>B8CTV9_SHEPW</name>
<keyword evidence="10" id="KW-1185">Reference proteome</keyword>
<dbReference type="EMBL" id="CP000472">
    <property type="protein sequence ID" value="ACJ31353.1"/>
    <property type="molecule type" value="Genomic_DNA"/>
</dbReference>
<dbReference type="STRING" id="225849.swp_4718"/>
<dbReference type="Proteomes" id="UP000000753">
    <property type="component" value="Chromosome"/>
</dbReference>
<sequence>MKKLLTLLLLTFVVIGCGDKNATDANYVEGVNYRALATPIATDGEQIEVMEFFWYGCPHCESFEKPLHQWQKTMAADVHLVQSPAIWNDLMKLHAKVFFIVQNMADADKAHAALFQEVMGLREIRDIKLQTQKLAEFLQRFGLSQTDFERQLASAEINQQLAQAIKLMSQSEVDGTPSIVVNGRYLVLNQSAKSFEQVLDITRFLVEKEKGRLAEN</sequence>
<evidence type="ECO:0000256" key="5">
    <source>
        <dbReference type="PIRNR" id="PIRNR001488"/>
    </source>
</evidence>
<dbReference type="GO" id="GO:0042597">
    <property type="term" value="C:periplasmic space"/>
    <property type="evidence" value="ECO:0007669"/>
    <property type="project" value="UniProtKB-SubCell"/>
</dbReference>
<feature type="disulfide bond" description="Redox-active" evidence="6">
    <location>
        <begin position="57"/>
        <end position="60"/>
    </location>
</feature>
<organism evidence="9 10">
    <name type="scientific">Shewanella piezotolerans (strain WP3 / JCM 13877)</name>
    <dbReference type="NCBI Taxonomy" id="225849"/>
    <lineage>
        <taxon>Bacteria</taxon>
        <taxon>Pseudomonadati</taxon>
        <taxon>Pseudomonadota</taxon>
        <taxon>Gammaproteobacteria</taxon>
        <taxon>Alteromonadales</taxon>
        <taxon>Shewanellaceae</taxon>
        <taxon>Shewanella</taxon>
    </lineage>
</organism>
<feature type="domain" description="DSBA-like thioredoxin" evidence="8">
    <location>
        <begin position="95"/>
        <end position="199"/>
    </location>
</feature>
<dbReference type="InterPro" id="IPR023205">
    <property type="entry name" value="DsbA/DsbL"/>
</dbReference>
<dbReference type="PROSITE" id="PS51257">
    <property type="entry name" value="PROKAR_LIPOPROTEIN"/>
    <property type="match status" value="1"/>
</dbReference>
<dbReference type="OrthoDB" id="9784896at2"/>
<dbReference type="InterPro" id="IPR017937">
    <property type="entry name" value="Thioredoxin_CS"/>
</dbReference>
<evidence type="ECO:0000256" key="4">
    <source>
        <dbReference type="ARBA" id="ARBA00023284"/>
    </source>
</evidence>
<evidence type="ECO:0000256" key="3">
    <source>
        <dbReference type="ARBA" id="ARBA00023157"/>
    </source>
</evidence>
<proteinExistence type="inferred from homology"/>
<keyword evidence="4" id="KW-0676">Redox-active center</keyword>
<evidence type="ECO:0000313" key="10">
    <source>
        <dbReference type="Proteomes" id="UP000000753"/>
    </source>
</evidence>
<dbReference type="Gene3D" id="3.40.30.10">
    <property type="entry name" value="Glutaredoxin"/>
    <property type="match status" value="1"/>
</dbReference>
<dbReference type="KEGG" id="swp:swp_4718"/>
<dbReference type="InterPro" id="IPR001853">
    <property type="entry name" value="DSBA-like_thioredoxin_dom"/>
</dbReference>
<keyword evidence="2 7" id="KW-0732">Signal</keyword>
<dbReference type="RefSeq" id="WP_020914683.1">
    <property type="nucleotide sequence ID" value="NC_011566.1"/>
</dbReference>
<evidence type="ECO:0000256" key="2">
    <source>
        <dbReference type="ARBA" id="ARBA00022729"/>
    </source>
</evidence>
<keyword evidence="5" id="KW-0574">Periplasm</keyword>
<dbReference type="SUPFAM" id="SSF52833">
    <property type="entry name" value="Thioredoxin-like"/>
    <property type="match status" value="1"/>
</dbReference>
<dbReference type="GO" id="GO:0016491">
    <property type="term" value="F:oxidoreductase activity"/>
    <property type="evidence" value="ECO:0007669"/>
    <property type="project" value="InterPro"/>
</dbReference>
<dbReference type="HOGENOM" id="CLU_088255_1_0_6"/>
<dbReference type="eggNOG" id="COG1651">
    <property type="taxonomic scope" value="Bacteria"/>
</dbReference>
<protein>
    <recommendedName>
        <fullName evidence="5">Thiol:disulfide interchange protein</fullName>
    </recommendedName>
</protein>
<evidence type="ECO:0000256" key="7">
    <source>
        <dbReference type="SAM" id="SignalP"/>
    </source>
</evidence>
<dbReference type="PANTHER" id="PTHR35891:SF2">
    <property type="entry name" value="THIOL:DISULFIDE INTERCHANGE PROTEIN DSBA"/>
    <property type="match status" value="1"/>
</dbReference>
<gene>
    <name evidence="9" type="ordered locus">swp_4718</name>
</gene>
<comment type="similarity">
    <text evidence="1">Belongs to the thioredoxin family. DsbA subfamily.</text>
</comment>
<dbReference type="PIRSF" id="PIRSF001488">
    <property type="entry name" value="Tdi_protein"/>
    <property type="match status" value="1"/>
</dbReference>
<comment type="subcellular location">
    <subcellularLocation>
        <location evidence="5">Periplasm</location>
    </subcellularLocation>
</comment>
<reference evidence="9 10" key="1">
    <citation type="journal article" date="2008" name="PLoS ONE">
        <title>Environmental adaptation: genomic analysis of the piezotolerant and psychrotolerant deep-sea iron reducing bacterium Shewanella piezotolerans WP3.</title>
        <authorList>
            <person name="Wang F."/>
            <person name="Wang J."/>
            <person name="Jian H."/>
            <person name="Zhang B."/>
            <person name="Li S."/>
            <person name="Wang F."/>
            <person name="Zeng X."/>
            <person name="Gao L."/>
            <person name="Bartlett D.H."/>
            <person name="Yu J."/>
            <person name="Hu S."/>
            <person name="Xiao X."/>
        </authorList>
    </citation>
    <scope>NUCLEOTIDE SEQUENCE [LARGE SCALE GENOMIC DNA]</scope>
    <source>
        <strain evidence="10">WP3 / JCM 13877</strain>
    </source>
</reference>
<accession>B8CTV9</accession>
<dbReference type="PROSITE" id="PS00194">
    <property type="entry name" value="THIOREDOXIN_1"/>
    <property type="match status" value="1"/>
</dbReference>
<dbReference type="PANTHER" id="PTHR35891">
    <property type="entry name" value="THIOL:DISULFIDE INTERCHANGE PROTEIN DSBA"/>
    <property type="match status" value="1"/>
</dbReference>
<dbReference type="InterPro" id="IPR036249">
    <property type="entry name" value="Thioredoxin-like_sf"/>
</dbReference>
<dbReference type="AlphaFoldDB" id="B8CTV9"/>
<evidence type="ECO:0000256" key="1">
    <source>
        <dbReference type="ARBA" id="ARBA00005791"/>
    </source>
</evidence>
<evidence type="ECO:0000313" key="9">
    <source>
        <dbReference type="EMBL" id="ACJ31353.1"/>
    </source>
</evidence>
<dbReference type="InterPro" id="IPR050824">
    <property type="entry name" value="Thiol_disulfide_DsbA"/>
</dbReference>
<evidence type="ECO:0000259" key="8">
    <source>
        <dbReference type="Pfam" id="PF01323"/>
    </source>
</evidence>
<dbReference type="CDD" id="cd03019">
    <property type="entry name" value="DsbA_DsbA"/>
    <property type="match status" value="1"/>
</dbReference>
<feature type="signal peptide" evidence="7">
    <location>
        <begin position="1"/>
        <end position="22"/>
    </location>
</feature>
<evidence type="ECO:0000256" key="6">
    <source>
        <dbReference type="PIRSR" id="PIRSR001488-1"/>
    </source>
</evidence>
<keyword evidence="3 5" id="KW-1015">Disulfide bond</keyword>
<feature type="chain" id="PRO_5002870389" description="Thiol:disulfide interchange protein" evidence="7">
    <location>
        <begin position="23"/>
        <end position="216"/>
    </location>
</feature>
<dbReference type="Pfam" id="PF01323">
    <property type="entry name" value="DSBA"/>
    <property type="match status" value="1"/>
</dbReference>